<dbReference type="InterPro" id="IPR036605">
    <property type="entry name" value="Mago_nashi_sf"/>
</dbReference>
<dbReference type="GO" id="GO:0035145">
    <property type="term" value="C:exon-exon junction complex"/>
    <property type="evidence" value="ECO:0007669"/>
    <property type="project" value="InterPro"/>
</dbReference>
<evidence type="ECO:0000256" key="2">
    <source>
        <dbReference type="ARBA" id="ARBA00009270"/>
    </source>
</evidence>
<organism evidence="6 7">
    <name type="scientific">Macrostomum lignano</name>
    <dbReference type="NCBI Taxonomy" id="282301"/>
    <lineage>
        <taxon>Eukaryota</taxon>
        <taxon>Metazoa</taxon>
        <taxon>Spiralia</taxon>
        <taxon>Lophotrochozoa</taxon>
        <taxon>Platyhelminthes</taxon>
        <taxon>Rhabditophora</taxon>
        <taxon>Macrostomorpha</taxon>
        <taxon>Macrostomida</taxon>
        <taxon>Macrostomidae</taxon>
        <taxon>Macrostomum</taxon>
    </lineage>
</organism>
<protein>
    <submittedName>
        <fullName evidence="7">Piwi domain-containing protein</fullName>
    </submittedName>
</protein>
<comment type="subcellular location">
    <subcellularLocation>
        <location evidence="1">Nucleus</location>
    </subcellularLocation>
</comment>
<comment type="similarity">
    <text evidence="2">Belongs to the mago nashi family.</text>
</comment>
<evidence type="ECO:0000256" key="1">
    <source>
        <dbReference type="ARBA" id="ARBA00004123"/>
    </source>
</evidence>
<keyword evidence="6" id="KW-1185">Reference proteome</keyword>
<feature type="region of interest" description="Disordered" evidence="5">
    <location>
        <begin position="291"/>
        <end position="319"/>
    </location>
</feature>
<evidence type="ECO:0000256" key="3">
    <source>
        <dbReference type="ARBA" id="ARBA00022816"/>
    </source>
</evidence>
<dbReference type="SUPFAM" id="SSF89817">
    <property type="entry name" value="Mago nashi protein"/>
    <property type="match status" value="1"/>
</dbReference>
<proteinExistence type="inferred from homology"/>
<dbReference type="Gene3D" id="3.30.1560.10">
    <property type="entry name" value="Mago nashi"/>
    <property type="match status" value="1"/>
</dbReference>
<dbReference type="GO" id="GO:0051028">
    <property type="term" value="P:mRNA transport"/>
    <property type="evidence" value="ECO:0007669"/>
    <property type="project" value="UniProtKB-KW"/>
</dbReference>
<keyword evidence="3" id="KW-0813">Transport</keyword>
<evidence type="ECO:0000313" key="6">
    <source>
        <dbReference type="Proteomes" id="UP000095280"/>
    </source>
</evidence>
<evidence type="ECO:0000256" key="5">
    <source>
        <dbReference type="SAM" id="MobiDB-lite"/>
    </source>
</evidence>
<keyword evidence="4" id="KW-0539">Nucleus</keyword>
<dbReference type="WBParaSite" id="maker-unitig_26513-snap-gene-0.2-mRNA-1">
    <property type="protein sequence ID" value="maker-unitig_26513-snap-gene-0.2-mRNA-1"/>
    <property type="gene ID" value="maker-unitig_26513-snap-gene-0.2"/>
</dbReference>
<dbReference type="AlphaFoldDB" id="A0A1I8FBB3"/>
<sequence>TASSNKVHIDIFESVVFFIGGSRGVCTSTAWRPEPSSGCWSPAASNSATKELSRVLTARFCLGVEAAPLPTQSHWGVLVRRTRPSAGLLLPLRRFRLTAMMVDSDRDGWLRPGPGRQQPDTACPEQSGLRLTTICYGAAGACTELGQGLPASCHFEYRPKLTAEEVKARRLLSRTCTAATAHGEAGCHFLRVNGSGIRPVKSKKVAAASRHLAAKGDGLKSMLDVKLDGGRPATSRVGVSKPPHRGGDLLTCRLSSRVQMACATFLAEYRRLCAGPPVTEFSSDRIFQQFPLHSSPATPPRSSPRSRQQIPMATKDSGATHSTALLHRHGGIFGHEFLEFEFRPDGKLRYANNSNYKNDTMIRKEAYVSPAVMAELRRIVTESEIMQGGRPAVPMPDRVAAGARDRLQQRAHQLHHPQDCSLAEITGPRTRTDCAPSTTWFRISMPRVLSDRNCTSRFGPSEHWAYPICRERAAGTHVAAQAQADCPSEATVIECLQLSLCGFWDGWTGIWGLYFRRASSDYECSTSPATNSFDPNGFVEVGFTLASPSSRDFFSNSGFAYTTQQPACLHCAQPGCPVHRGQDRQRCRAPLGFLSQPGSSEISCGFVCSHRPGCFGFNWLLGACRLFDLQAFYDASAWVSTGKCDVLRAGSMLTSVEAGLTAPSLVSFVTIHNRQDCCAERLNKFDLLVDGSVCNQVRLSAPFSRANFTCGAFGSRGSSCEPQTRDRQRPSPSASSWSSWSILKLCLK</sequence>
<keyword evidence="3" id="KW-0509">mRNA transport</keyword>
<name>A0A1I8FBB3_9PLAT</name>
<reference evidence="7" key="1">
    <citation type="submission" date="2016-11" db="UniProtKB">
        <authorList>
            <consortium name="WormBaseParasite"/>
        </authorList>
    </citation>
    <scope>IDENTIFICATION</scope>
</reference>
<dbReference type="PANTHER" id="PTHR12638:SF0">
    <property type="entry name" value="MAGO HOMOLOG, EXON JUNCTION COMPLEX SUBUNIT-RELATED"/>
    <property type="match status" value="1"/>
</dbReference>
<evidence type="ECO:0000313" key="7">
    <source>
        <dbReference type="WBParaSite" id="maker-unitig_26513-snap-gene-0.2-mRNA-1"/>
    </source>
</evidence>
<dbReference type="GO" id="GO:0008380">
    <property type="term" value="P:RNA splicing"/>
    <property type="evidence" value="ECO:0007669"/>
    <property type="project" value="InterPro"/>
</dbReference>
<dbReference type="Pfam" id="PF02792">
    <property type="entry name" value="Mago_nashi"/>
    <property type="match status" value="1"/>
</dbReference>
<accession>A0A1I8FBB3</accession>
<feature type="region of interest" description="Disordered" evidence="5">
    <location>
        <begin position="715"/>
        <end position="736"/>
    </location>
</feature>
<dbReference type="PANTHER" id="PTHR12638">
    <property type="entry name" value="PROTEIN MAGO NASHI HOMOLOG"/>
    <property type="match status" value="1"/>
</dbReference>
<evidence type="ECO:0000256" key="4">
    <source>
        <dbReference type="ARBA" id="ARBA00023242"/>
    </source>
</evidence>
<dbReference type="Proteomes" id="UP000095280">
    <property type="component" value="Unplaced"/>
</dbReference>
<dbReference type="InterPro" id="IPR004023">
    <property type="entry name" value="Mago_nashi"/>
</dbReference>